<reference evidence="3 4" key="1">
    <citation type="journal article" date="2017" name="BMC Genomics">
        <title>Comparative genomic and phylogenomic analyses of the Bifidobacteriaceae family.</title>
        <authorList>
            <person name="Lugli G.A."/>
            <person name="Milani C."/>
            <person name="Turroni F."/>
            <person name="Duranti S."/>
            <person name="Mancabelli L."/>
            <person name="Mangifesta M."/>
            <person name="Ferrario C."/>
            <person name="Modesto M."/>
            <person name="Mattarelli P."/>
            <person name="Jiri K."/>
            <person name="van Sinderen D."/>
            <person name="Ventura M."/>
        </authorList>
    </citation>
    <scope>NUCLEOTIDE SEQUENCE [LARGE SCALE GENOMIC DNA]</scope>
    <source>
        <strain evidence="3 4">DSM 24742</strain>
    </source>
</reference>
<sequence length="157" mass="16895">MGSGSSRRNTGHTAGSQDDGYRKVYGFPVKIHAGQQGKHIPGHKNYIPGRSILNGGLSRARELLDQYAGTGELITPNKERVDFHQVIGKFKSPKLSDGSGLDTTIGIINYGSSGAHIVPATPPEAPHDSNLSETRSCGSYNNMRKENGGHHDDEDSR</sequence>
<feature type="region of interest" description="Disordered" evidence="1">
    <location>
        <begin position="1"/>
        <end position="21"/>
    </location>
</feature>
<dbReference type="RefSeq" id="WP_094660263.1">
    <property type="nucleotide sequence ID" value="NZ_JBKZBR010000044.1"/>
</dbReference>
<dbReference type="InterPro" id="IPR029100">
    <property type="entry name" value="Ntox50"/>
</dbReference>
<comment type="caution">
    <text evidence="3">The sequence shown here is derived from an EMBL/GenBank/DDBJ whole genome shotgun (WGS) entry which is preliminary data.</text>
</comment>
<organism evidence="3 4">
    <name type="scientific">Pseudoscardovia radai</name>
    <dbReference type="NCBI Taxonomy" id="987066"/>
    <lineage>
        <taxon>Bacteria</taxon>
        <taxon>Bacillati</taxon>
        <taxon>Actinomycetota</taxon>
        <taxon>Actinomycetes</taxon>
        <taxon>Bifidobacteriales</taxon>
        <taxon>Bifidobacteriaceae</taxon>
        <taxon>Pseudoscardovia</taxon>
    </lineage>
</organism>
<gene>
    <name evidence="3" type="ORF">PSRA_0448</name>
</gene>
<dbReference type="OrthoDB" id="3261089at2"/>
<feature type="compositionally biased region" description="Polar residues" evidence="1">
    <location>
        <begin position="129"/>
        <end position="142"/>
    </location>
</feature>
<accession>A0A261EZF3</accession>
<dbReference type="Pfam" id="PF15542">
    <property type="entry name" value="Ntox50"/>
    <property type="match status" value="1"/>
</dbReference>
<keyword evidence="4" id="KW-1185">Reference proteome</keyword>
<protein>
    <submittedName>
        <fullName evidence="3">Transposase</fullName>
    </submittedName>
</protein>
<dbReference type="AlphaFoldDB" id="A0A261EZF3"/>
<evidence type="ECO:0000313" key="4">
    <source>
        <dbReference type="Proteomes" id="UP000216725"/>
    </source>
</evidence>
<evidence type="ECO:0000313" key="3">
    <source>
        <dbReference type="EMBL" id="OZG52259.1"/>
    </source>
</evidence>
<feature type="region of interest" description="Disordered" evidence="1">
    <location>
        <begin position="120"/>
        <end position="157"/>
    </location>
</feature>
<feature type="compositionally biased region" description="Basic and acidic residues" evidence="1">
    <location>
        <begin position="143"/>
        <end position="157"/>
    </location>
</feature>
<feature type="domain" description="Bacterial toxin 50" evidence="2">
    <location>
        <begin position="31"/>
        <end position="119"/>
    </location>
</feature>
<feature type="compositionally biased region" description="Polar residues" evidence="1">
    <location>
        <begin position="1"/>
        <end position="16"/>
    </location>
</feature>
<dbReference type="EMBL" id="MWWR01000004">
    <property type="protein sequence ID" value="OZG52259.1"/>
    <property type="molecule type" value="Genomic_DNA"/>
</dbReference>
<proteinExistence type="predicted"/>
<evidence type="ECO:0000259" key="2">
    <source>
        <dbReference type="Pfam" id="PF15542"/>
    </source>
</evidence>
<dbReference type="Proteomes" id="UP000216725">
    <property type="component" value="Unassembled WGS sequence"/>
</dbReference>
<name>A0A261EZF3_9BIFI</name>
<evidence type="ECO:0000256" key="1">
    <source>
        <dbReference type="SAM" id="MobiDB-lite"/>
    </source>
</evidence>